<accession>A0ABV6DG13</accession>
<proteinExistence type="predicted"/>
<evidence type="ECO:0000313" key="2">
    <source>
        <dbReference type="Proteomes" id="UP001589776"/>
    </source>
</evidence>
<evidence type="ECO:0000313" key="1">
    <source>
        <dbReference type="EMBL" id="MFC0211581.1"/>
    </source>
</evidence>
<dbReference type="RefSeq" id="WP_127607677.1">
    <property type="nucleotide sequence ID" value="NZ_JBHLWN010000020.1"/>
</dbReference>
<protein>
    <submittedName>
        <fullName evidence="1">Uncharacterized protein</fullName>
    </submittedName>
</protein>
<gene>
    <name evidence="1" type="ORF">ACFFK0_03795</name>
</gene>
<reference evidence="1 2" key="1">
    <citation type="submission" date="2024-09" db="EMBL/GenBank/DDBJ databases">
        <authorList>
            <person name="Sun Q."/>
            <person name="Mori K."/>
        </authorList>
    </citation>
    <scope>NUCLEOTIDE SEQUENCE [LARGE SCALE GENOMIC DNA]</scope>
    <source>
        <strain evidence="1 2">CCM 7759</strain>
    </source>
</reference>
<comment type="caution">
    <text evidence="1">The sequence shown here is derived from an EMBL/GenBank/DDBJ whole genome shotgun (WGS) entry which is preliminary data.</text>
</comment>
<dbReference type="EMBL" id="JBHLWN010000020">
    <property type="protein sequence ID" value="MFC0211581.1"/>
    <property type="molecule type" value="Genomic_DNA"/>
</dbReference>
<dbReference type="Proteomes" id="UP001589776">
    <property type="component" value="Unassembled WGS sequence"/>
</dbReference>
<sequence length="275" mass="30993">MNTTEYKEYRLLSLEFRRVSSNMLMCDADTATVQLKRFKNYIDSTPVISSIIQDRIRGVEFDYKQCFLIEGSGWNYIEPPVDEASHLKAQYDYMSYLCSENKDVKGVAHSFIHGKGSWDDIVRDFLDSAFKSLVDFVVDALAKKMMLLEGDKVMGNIYQNIGNNYGNVNAAGRDVTYTGNITNNDVNEIKALIEKLLPAIQVSELSVDEKESLTDDLETIQEQVESPNPKLPRLRKAMENIKSYMASASKGVVATTALLTDWQKLVEKVGELVGN</sequence>
<organism evidence="1 2">
    <name type="scientific">Paenibacillus chartarius</name>
    <dbReference type="NCBI Taxonomy" id="747481"/>
    <lineage>
        <taxon>Bacteria</taxon>
        <taxon>Bacillati</taxon>
        <taxon>Bacillota</taxon>
        <taxon>Bacilli</taxon>
        <taxon>Bacillales</taxon>
        <taxon>Paenibacillaceae</taxon>
        <taxon>Paenibacillus</taxon>
    </lineage>
</organism>
<name>A0ABV6DG13_9BACL</name>
<keyword evidence="2" id="KW-1185">Reference proteome</keyword>